<dbReference type="Gene3D" id="3.30.428.10">
    <property type="entry name" value="HIT-like"/>
    <property type="match status" value="1"/>
</dbReference>
<dbReference type="InterPro" id="IPR019808">
    <property type="entry name" value="Histidine_triad_CS"/>
</dbReference>
<evidence type="ECO:0000313" key="6">
    <source>
        <dbReference type="Proteomes" id="UP000029055"/>
    </source>
</evidence>
<evidence type="ECO:0000313" key="5">
    <source>
        <dbReference type="EMBL" id="KFJ04554.1"/>
    </source>
</evidence>
<protein>
    <submittedName>
        <fullName evidence="5">Protein hit</fullName>
        <ecNumber evidence="5">3.6.1.29</ecNumber>
    </submittedName>
</protein>
<dbReference type="GO" id="GO:0047710">
    <property type="term" value="F:bis(5'-adenosyl)-triphosphatase activity"/>
    <property type="evidence" value="ECO:0007669"/>
    <property type="project" value="UniProtKB-EC"/>
</dbReference>
<evidence type="ECO:0000259" key="4">
    <source>
        <dbReference type="PROSITE" id="PS51084"/>
    </source>
</evidence>
<keyword evidence="6" id="KW-1185">Reference proteome</keyword>
<dbReference type="InterPro" id="IPR001310">
    <property type="entry name" value="Histidine_triad_HIT"/>
</dbReference>
<dbReference type="GO" id="GO:0009117">
    <property type="term" value="P:nucleotide metabolic process"/>
    <property type="evidence" value="ECO:0007669"/>
    <property type="project" value="TreeGrafter"/>
</dbReference>
<comment type="caution">
    <text evidence="5">The sequence shown here is derived from an EMBL/GenBank/DDBJ whole genome shotgun (WGS) entry which is preliminary data.</text>
</comment>
<evidence type="ECO:0000256" key="3">
    <source>
        <dbReference type="PROSITE-ProRule" id="PRU00464"/>
    </source>
</evidence>
<dbReference type="eggNOG" id="COG0537">
    <property type="taxonomic scope" value="Bacteria"/>
</dbReference>
<accession>A0A087E9V3</accession>
<proteinExistence type="predicted"/>
<dbReference type="AlphaFoldDB" id="A0A087E9V3"/>
<evidence type="ECO:0000256" key="2">
    <source>
        <dbReference type="PIRSR" id="PIRSR601310-3"/>
    </source>
</evidence>
<dbReference type="STRING" id="77635.BISU_0561"/>
<dbReference type="PROSITE" id="PS51084">
    <property type="entry name" value="HIT_2"/>
    <property type="match status" value="1"/>
</dbReference>
<dbReference type="EMBL" id="JGZR01000003">
    <property type="protein sequence ID" value="KFJ04554.1"/>
    <property type="molecule type" value="Genomic_DNA"/>
</dbReference>
<dbReference type="OrthoDB" id="9784774at2"/>
<feature type="domain" description="HIT" evidence="4">
    <location>
        <begin position="4"/>
        <end position="111"/>
    </location>
</feature>
<dbReference type="InterPro" id="IPR036265">
    <property type="entry name" value="HIT-like_sf"/>
</dbReference>
<sequence>MVCVFCSIAAGDSPCLKVFEDADTMVFMDTANDVDGHMLAITKRHYESILDCPDVEVARLMRTVRLVSNHVVSDCGYSAVNLLNASGKDAGQSVPHLHIHIIPRKSGDGVATWPAFDGARHDANAIYQTLRMM</sequence>
<dbReference type="PROSITE" id="PS00892">
    <property type="entry name" value="HIT_1"/>
    <property type="match status" value="1"/>
</dbReference>
<dbReference type="Proteomes" id="UP000029055">
    <property type="component" value="Unassembled WGS sequence"/>
</dbReference>
<evidence type="ECO:0000256" key="1">
    <source>
        <dbReference type="PIRSR" id="PIRSR601310-1"/>
    </source>
</evidence>
<reference evidence="5 6" key="1">
    <citation type="submission" date="2014-03" db="EMBL/GenBank/DDBJ databases">
        <title>Genomics of Bifidobacteria.</title>
        <authorList>
            <person name="Ventura M."/>
            <person name="Milani C."/>
            <person name="Lugli G.A."/>
        </authorList>
    </citation>
    <scope>NUCLEOTIDE SEQUENCE [LARGE SCALE GENOMIC DNA]</scope>
    <source>
        <strain evidence="5 6">LMG 11597</strain>
    </source>
</reference>
<name>A0A087E9V3_9BIFI</name>
<dbReference type="PANTHER" id="PTHR46648:SF1">
    <property type="entry name" value="ADENOSINE 5'-MONOPHOSPHORAMIDASE HNT1"/>
    <property type="match status" value="1"/>
</dbReference>
<dbReference type="InterPro" id="IPR011146">
    <property type="entry name" value="HIT-like"/>
</dbReference>
<organism evidence="5 6">
    <name type="scientific">Bifidobacterium subtile</name>
    <dbReference type="NCBI Taxonomy" id="77635"/>
    <lineage>
        <taxon>Bacteria</taxon>
        <taxon>Bacillati</taxon>
        <taxon>Actinomycetota</taxon>
        <taxon>Actinomycetes</taxon>
        <taxon>Bifidobacteriales</taxon>
        <taxon>Bifidobacteriaceae</taxon>
        <taxon>Bifidobacterium</taxon>
    </lineage>
</organism>
<dbReference type="Pfam" id="PF01230">
    <property type="entry name" value="HIT"/>
    <property type="match status" value="1"/>
</dbReference>
<dbReference type="EC" id="3.6.1.29" evidence="5"/>
<dbReference type="PRINTS" id="PR00332">
    <property type="entry name" value="HISTRIAD"/>
</dbReference>
<feature type="short sequence motif" description="Histidine triad motif" evidence="2 3">
    <location>
        <begin position="96"/>
        <end position="100"/>
    </location>
</feature>
<dbReference type="PANTHER" id="PTHR46648">
    <property type="entry name" value="HIT FAMILY PROTEIN 1"/>
    <property type="match status" value="1"/>
</dbReference>
<gene>
    <name evidence="5" type="ORF">BISU_0561</name>
</gene>
<dbReference type="SUPFAM" id="SSF54197">
    <property type="entry name" value="HIT-like"/>
    <property type="match status" value="1"/>
</dbReference>
<feature type="active site" description="Tele-AMP-histidine intermediate" evidence="1">
    <location>
        <position position="98"/>
    </location>
</feature>
<keyword evidence="5" id="KW-0378">Hydrolase</keyword>
<dbReference type="RefSeq" id="WP_033502464.1">
    <property type="nucleotide sequence ID" value="NZ_CP062939.1"/>
</dbReference>